<dbReference type="Gene3D" id="2.20.28.10">
    <property type="match status" value="1"/>
</dbReference>
<dbReference type="PANTHER" id="PTHR11630:SF66">
    <property type="entry name" value="DNA REPLICATION LICENSING FACTOR MCM4"/>
    <property type="match status" value="1"/>
</dbReference>
<dbReference type="EMBL" id="NAJL01000060">
    <property type="protein sequence ID" value="TKA23121.1"/>
    <property type="molecule type" value="Genomic_DNA"/>
</dbReference>
<evidence type="ECO:0000313" key="15">
    <source>
        <dbReference type="EMBL" id="TKA23121.1"/>
    </source>
</evidence>
<dbReference type="GO" id="GO:0006279">
    <property type="term" value="P:premeiotic DNA replication"/>
    <property type="evidence" value="ECO:0007669"/>
    <property type="project" value="UniProtKB-ARBA"/>
</dbReference>
<feature type="coiled-coil region" evidence="12">
    <location>
        <begin position="893"/>
        <end position="920"/>
    </location>
</feature>
<dbReference type="InterPro" id="IPR041562">
    <property type="entry name" value="MCM_lid"/>
</dbReference>
<dbReference type="GO" id="GO:1902975">
    <property type="term" value="P:mitotic DNA replication initiation"/>
    <property type="evidence" value="ECO:0007669"/>
    <property type="project" value="TreeGrafter"/>
</dbReference>
<keyword evidence="10" id="KW-0539">Nucleus</keyword>
<organism evidence="15 16">
    <name type="scientific">Salinomyces thailandicus</name>
    <dbReference type="NCBI Taxonomy" id="706561"/>
    <lineage>
        <taxon>Eukaryota</taxon>
        <taxon>Fungi</taxon>
        <taxon>Dikarya</taxon>
        <taxon>Ascomycota</taxon>
        <taxon>Pezizomycotina</taxon>
        <taxon>Dothideomycetes</taxon>
        <taxon>Dothideomycetidae</taxon>
        <taxon>Mycosphaerellales</taxon>
        <taxon>Teratosphaeriaceae</taxon>
        <taxon>Salinomyces</taxon>
    </lineage>
</organism>
<evidence type="ECO:0000256" key="11">
    <source>
        <dbReference type="RuleBase" id="RU004070"/>
    </source>
</evidence>
<gene>
    <name evidence="15" type="ORF">B0A50_07151</name>
</gene>
<dbReference type="InterPro" id="IPR018525">
    <property type="entry name" value="MCM_CS"/>
</dbReference>
<dbReference type="SMART" id="SM00350">
    <property type="entry name" value="MCM"/>
    <property type="match status" value="1"/>
</dbReference>
<dbReference type="GO" id="GO:0042555">
    <property type="term" value="C:MCM complex"/>
    <property type="evidence" value="ECO:0007669"/>
    <property type="project" value="InterPro"/>
</dbReference>
<dbReference type="GO" id="GO:0005524">
    <property type="term" value="F:ATP binding"/>
    <property type="evidence" value="ECO:0007669"/>
    <property type="project" value="UniProtKB-KW"/>
</dbReference>
<dbReference type="SUPFAM" id="SSF52540">
    <property type="entry name" value="P-loop containing nucleoside triphosphate hydrolases"/>
    <property type="match status" value="1"/>
</dbReference>
<comment type="subcellular location">
    <subcellularLocation>
        <location evidence="1">Nucleus</location>
    </subcellularLocation>
</comment>
<keyword evidence="4" id="KW-0235">DNA replication</keyword>
<feature type="domain" description="MCM C-terminal AAA(+) ATPase" evidence="14">
    <location>
        <begin position="632"/>
        <end position="840"/>
    </location>
</feature>
<feature type="compositionally biased region" description="Polar residues" evidence="13">
    <location>
        <begin position="134"/>
        <end position="147"/>
    </location>
</feature>
<dbReference type="GO" id="GO:0006271">
    <property type="term" value="P:DNA strand elongation involved in DNA replication"/>
    <property type="evidence" value="ECO:0007669"/>
    <property type="project" value="TreeGrafter"/>
</dbReference>
<evidence type="ECO:0000259" key="14">
    <source>
        <dbReference type="PROSITE" id="PS50051"/>
    </source>
</evidence>
<dbReference type="InterPro" id="IPR027925">
    <property type="entry name" value="MCM_N"/>
</dbReference>
<feature type="compositionally biased region" description="Low complexity" evidence="13">
    <location>
        <begin position="358"/>
        <end position="375"/>
    </location>
</feature>
<dbReference type="GO" id="GO:0005656">
    <property type="term" value="C:nuclear pre-replicative complex"/>
    <property type="evidence" value="ECO:0007669"/>
    <property type="project" value="UniProtKB-ARBA"/>
</dbReference>
<evidence type="ECO:0000256" key="8">
    <source>
        <dbReference type="ARBA" id="ARBA00022840"/>
    </source>
</evidence>
<dbReference type="SUPFAM" id="SSF50249">
    <property type="entry name" value="Nucleic acid-binding proteins"/>
    <property type="match status" value="1"/>
</dbReference>
<dbReference type="PROSITE" id="PS50051">
    <property type="entry name" value="MCM_2"/>
    <property type="match status" value="1"/>
</dbReference>
<dbReference type="GO" id="GO:0016787">
    <property type="term" value="F:hydrolase activity"/>
    <property type="evidence" value="ECO:0007669"/>
    <property type="project" value="UniProtKB-KW"/>
</dbReference>
<dbReference type="PRINTS" id="PR01657">
    <property type="entry name" value="MCMFAMILY"/>
</dbReference>
<dbReference type="OrthoDB" id="10251574at2759"/>
<dbReference type="InterPro" id="IPR027417">
    <property type="entry name" value="P-loop_NTPase"/>
</dbReference>
<evidence type="ECO:0000256" key="6">
    <source>
        <dbReference type="ARBA" id="ARBA00022801"/>
    </source>
</evidence>
<reference evidence="15 16" key="1">
    <citation type="submission" date="2017-03" db="EMBL/GenBank/DDBJ databases">
        <title>Genomes of endolithic fungi from Antarctica.</title>
        <authorList>
            <person name="Coleine C."/>
            <person name="Masonjones S."/>
            <person name="Stajich J.E."/>
        </authorList>
    </citation>
    <scope>NUCLEOTIDE SEQUENCE [LARGE SCALE GENOMIC DNA]</scope>
    <source>
        <strain evidence="15 16">CCFEE 6315</strain>
    </source>
</reference>
<dbReference type="Pfam" id="PF17207">
    <property type="entry name" value="MCM_OB"/>
    <property type="match status" value="1"/>
</dbReference>
<keyword evidence="12" id="KW-0175">Coiled coil</keyword>
<dbReference type="GO" id="GO:0031261">
    <property type="term" value="C:DNA replication preinitiation complex"/>
    <property type="evidence" value="ECO:0007669"/>
    <property type="project" value="UniProtKB-ARBA"/>
</dbReference>
<evidence type="ECO:0000256" key="4">
    <source>
        <dbReference type="ARBA" id="ARBA00022705"/>
    </source>
</evidence>
<dbReference type="AlphaFoldDB" id="A0A4U0TMC5"/>
<dbReference type="FunFam" id="3.40.50.300:FF:000217">
    <property type="entry name" value="DNA helicase"/>
    <property type="match status" value="1"/>
</dbReference>
<feature type="compositionally biased region" description="Low complexity" evidence="13">
    <location>
        <begin position="1"/>
        <end position="15"/>
    </location>
</feature>
<dbReference type="PRINTS" id="PR01660">
    <property type="entry name" value="MCMPROTEIN4"/>
</dbReference>
<keyword evidence="16" id="KW-1185">Reference proteome</keyword>
<dbReference type="Gene3D" id="3.40.50.300">
    <property type="entry name" value="P-loop containing nucleotide triphosphate hydrolases"/>
    <property type="match status" value="1"/>
</dbReference>
<dbReference type="Gene3D" id="2.40.50.140">
    <property type="entry name" value="Nucleic acid-binding proteins"/>
    <property type="match status" value="1"/>
</dbReference>
<accession>A0A4U0TMC5</accession>
<dbReference type="GO" id="GO:0097373">
    <property type="term" value="C:MCM core complex"/>
    <property type="evidence" value="ECO:0007669"/>
    <property type="project" value="UniProtKB-ARBA"/>
</dbReference>
<protein>
    <recommendedName>
        <fullName evidence="3">DNA helicase</fullName>
        <ecNumber evidence="3">3.6.4.12</ecNumber>
    </recommendedName>
</protein>
<evidence type="ECO:0000256" key="5">
    <source>
        <dbReference type="ARBA" id="ARBA00022741"/>
    </source>
</evidence>
<dbReference type="CDD" id="cd17755">
    <property type="entry name" value="MCM4"/>
    <property type="match status" value="1"/>
</dbReference>
<evidence type="ECO:0000256" key="3">
    <source>
        <dbReference type="ARBA" id="ARBA00012551"/>
    </source>
</evidence>
<feature type="compositionally biased region" description="Polar residues" evidence="13">
    <location>
        <begin position="110"/>
        <end position="122"/>
    </location>
</feature>
<keyword evidence="9 11" id="KW-0238">DNA-binding</keyword>
<feature type="compositionally biased region" description="Polar residues" evidence="13">
    <location>
        <begin position="16"/>
        <end position="30"/>
    </location>
</feature>
<feature type="compositionally biased region" description="Polar residues" evidence="13">
    <location>
        <begin position="42"/>
        <end position="68"/>
    </location>
</feature>
<dbReference type="Pfam" id="PF21128">
    <property type="entry name" value="WHD_MCM4"/>
    <property type="match status" value="1"/>
</dbReference>
<evidence type="ECO:0000256" key="13">
    <source>
        <dbReference type="SAM" id="MobiDB-lite"/>
    </source>
</evidence>
<keyword evidence="7" id="KW-0347">Helicase</keyword>
<dbReference type="EC" id="3.6.4.12" evidence="3"/>
<evidence type="ECO:0000256" key="7">
    <source>
        <dbReference type="ARBA" id="ARBA00022806"/>
    </source>
</evidence>
<evidence type="ECO:0000256" key="2">
    <source>
        <dbReference type="ARBA" id="ARBA00008010"/>
    </source>
</evidence>
<dbReference type="Pfam" id="PF14551">
    <property type="entry name" value="MCM_N"/>
    <property type="match status" value="1"/>
</dbReference>
<dbReference type="InterPro" id="IPR012340">
    <property type="entry name" value="NA-bd_OB-fold"/>
</dbReference>
<dbReference type="FunFam" id="2.20.28.10:FF:000003">
    <property type="entry name" value="DNA helicase"/>
    <property type="match status" value="1"/>
</dbReference>
<dbReference type="InterPro" id="IPR031327">
    <property type="entry name" value="MCM"/>
</dbReference>
<keyword evidence="8 11" id="KW-0067">ATP-binding</keyword>
<dbReference type="GO" id="GO:0017116">
    <property type="term" value="F:single-stranded DNA helicase activity"/>
    <property type="evidence" value="ECO:0007669"/>
    <property type="project" value="TreeGrafter"/>
</dbReference>
<feature type="compositionally biased region" description="Low complexity" evidence="13">
    <location>
        <begin position="69"/>
        <end position="84"/>
    </location>
</feature>
<feature type="region of interest" description="Disordered" evidence="13">
    <location>
        <begin position="1"/>
        <end position="199"/>
    </location>
</feature>
<evidence type="ECO:0000256" key="1">
    <source>
        <dbReference type="ARBA" id="ARBA00004123"/>
    </source>
</evidence>
<dbReference type="GO" id="GO:0043596">
    <property type="term" value="C:nuclear replication fork"/>
    <property type="evidence" value="ECO:0007669"/>
    <property type="project" value="UniProtKB-ARBA"/>
</dbReference>
<sequence length="1053" mass="115243">MSSPASRRSNRNSANGTPSRRSARGSQAPPSSDPIVPDANTPDEQLQQEEQQASHNGSQQNTPRGNARSSQQTSQSQAPPTSSPLFFRSSPAGSQSQSQGLNIPGGANGVNVSSPLRQQAGSSDGGRTPGATGITESSPIHYASSSDPAGPQTDGRRADRSSTGLFVRSPLSAAAQGGARQRRHDIDSDMLDPGSGRRRVYVDENGVPVRQDGSDAATFSNLNPNTSDADILGGQSSRVIWGTNVSIADSFSCMKDFLWNFQRKYRLIQDNEMAEGETLDVDDPAMLKENLQMLETMLDLGTRAFYLDCRNLKAYPPTRKLWHQVQSFPAEIIPVMDAAVKDALIEMAEKRMTERRSTQSQQRQGQSRQRESSSMPPIPSSDVDNQDGAGHSNGNGAPQPAAEDEDDLVSEVEQRIFRVRPFGLDQTINLRDLNPNDMDKLVSVKGLVIRTTPIIPDMKDAFFRCSVCHHTVKVDIDRGKIAEPTRCPREVCGSSNSMQIVHNRSGFADKQVVKLQETPDAVPDGQTPHSVSLCAYDELVDVCKAGDRVEITGIFKCNQVRINPRQRTVKNIFKTYVDCLHIQKVDKRRMGIDPSTIEEELSDQMAGNVEETRKVSEEEEEKIKDTAARADVYELLARSLAPSIYEMDDVKKGILLQLFGGTNKSFEKGGSPKYRGDINVLLCGDPSTSKSKMLEYVHKIAPRGVYTSGKGSSAVGLTAYVTRDPETRSLVLESGALVLSDGGVCCIDEFDKMSESTRSVLHEVMEQQTVSIAKAGIITTLNARTSVLASANPIGSKYNPDLPVPQNIDLPPTLLSRFDLVYLVLDRIEESTDRKLARHLVGMYLEDAPDNAAREEVLPVEFLTSYISYARSNIHPQITPPAAEALVSSYVAMRKLGEDIRAAERRITATTRQLESMIRLSEAHAKMRLSSEVTEDDVLEAVRLIQSALKQAATDARTGLIDMGLLTEGTSASERKRREDMKKGILEVVDDILRSGGSSARYSEVTRTLAQQSTVTIEPQDFLSAVQALEQEGKVQVFGEGQRKSIRRVTGAA</sequence>
<dbReference type="PROSITE" id="PS00847">
    <property type="entry name" value="MCM_1"/>
    <property type="match status" value="1"/>
</dbReference>
<comment type="caution">
    <text evidence="15">The sequence shown here is derived from an EMBL/GenBank/DDBJ whole genome shotgun (WGS) entry which is preliminary data.</text>
</comment>
<comment type="similarity">
    <text evidence="2 11">Belongs to the MCM family.</text>
</comment>
<evidence type="ECO:0000256" key="10">
    <source>
        <dbReference type="ARBA" id="ARBA00023242"/>
    </source>
</evidence>
<dbReference type="Proteomes" id="UP000308549">
    <property type="component" value="Unassembled WGS sequence"/>
</dbReference>
<dbReference type="GO" id="GO:0003697">
    <property type="term" value="F:single-stranded DNA binding"/>
    <property type="evidence" value="ECO:0007669"/>
    <property type="project" value="TreeGrafter"/>
</dbReference>
<proteinExistence type="inferred from homology"/>
<keyword evidence="5 11" id="KW-0547">Nucleotide-binding</keyword>
<dbReference type="InterPro" id="IPR008047">
    <property type="entry name" value="MCM_4"/>
</dbReference>
<dbReference type="GO" id="GO:0000727">
    <property type="term" value="P:double-strand break repair via break-induced replication"/>
    <property type="evidence" value="ECO:0007669"/>
    <property type="project" value="TreeGrafter"/>
</dbReference>
<dbReference type="InterPro" id="IPR001208">
    <property type="entry name" value="MCM_dom"/>
</dbReference>
<dbReference type="Pfam" id="PF17855">
    <property type="entry name" value="MCM_lid"/>
    <property type="match status" value="1"/>
</dbReference>
<evidence type="ECO:0000256" key="9">
    <source>
        <dbReference type="ARBA" id="ARBA00023125"/>
    </source>
</evidence>
<evidence type="ECO:0000256" key="12">
    <source>
        <dbReference type="SAM" id="Coils"/>
    </source>
</evidence>
<evidence type="ECO:0000313" key="16">
    <source>
        <dbReference type="Proteomes" id="UP000308549"/>
    </source>
</evidence>
<dbReference type="InterPro" id="IPR033762">
    <property type="entry name" value="MCM_OB"/>
</dbReference>
<feature type="region of interest" description="Disordered" evidence="13">
    <location>
        <begin position="351"/>
        <end position="409"/>
    </location>
</feature>
<keyword evidence="6" id="KW-0378">Hydrolase</keyword>
<dbReference type="Pfam" id="PF00493">
    <property type="entry name" value="MCM"/>
    <property type="match status" value="1"/>
</dbReference>
<name>A0A4U0TMC5_9PEZI</name>
<dbReference type="PANTHER" id="PTHR11630">
    <property type="entry name" value="DNA REPLICATION LICENSING FACTOR MCM FAMILY MEMBER"/>
    <property type="match status" value="1"/>
</dbReference>